<organism evidence="6">
    <name type="scientific">Candidatus Methanomethylicus mesodigestus</name>
    <dbReference type="NCBI Taxonomy" id="1867258"/>
    <lineage>
        <taxon>Archaea</taxon>
        <taxon>Thermoproteota</taxon>
        <taxon>Methanosuratincolia</taxon>
        <taxon>Candidatus Methanomethylicales</taxon>
        <taxon>Candidatus Methanomethylicaceae</taxon>
        <taxon>Candidatus Methanomethylicus</taxon>
    </lineage>
</organism>
<gene>
    <name evidence="6" type="ORF">ENS19_07145</name>
</gene>
<dbReference type="InterPro" id="IPR045851">
    <property type="entry name" value="AMP-bd_C_sf"/>
</dbReference>
<dbReference type="InterPro" id="IPR042099">
    <property type="entry name" value="ANL_N_sf"/>
</dbReference>
<proteinExistence type="inferred from homology"/>
<feature type="domain" description="AMP-binding enzyme C-terminal" evidence="5">
    <location>
        <begin position="474"/>
        <end position="550"/>
    </location>
</feature>
<dbReference type="PROSITE" id="PS00455">
    <property type="entry name" value="AMP_BINDING"/>
    <property type="match status" value="1"/>
</dbReference>
<dbReference type="EMBL" id="DSTX01000011">
    <property type="protein sequence ID" value="HFK21029.1"/>
    <property type="molecule type" value="Genomic_DNA"/>
</dbReference>
<feature type="compositionally biased region" description="Basic and acidic residues" evidence="3">
    <location>
        <begin position="551"/>
        <end position="563"/>
    </location>
</feature>
<dbReference type="InterPro" id="IPR025110">
    <property type="entry name" value="AMP-bd_C"/>
</dbReference>
<dbReference type="PANTHER" id="PTHR24096:SF149">
    <property type="entry name" value="AMP-BINDING DOMAIN-CONTAINING PROTEIN-RELATED"/>
    <property type="match status" value="1"/>
</dbReference>
<dbReference type="InterPro" id="IPR000873">
    <property type="entry name" value="AMP-dep_synth/lig_dom"/>
</dbReference>
<evidence type="ECO:0000259" key="4">
    <source>
        <dbReference type="Pfam" id="PF00501"/>
    </source>
</evidence>
<dbReference type="Gene3D" id="3.30.300.30">
    <property type="match status" value="1"/>
</dbReference>
<evidence type="ECO:0000256" key="3">
    <source>
        <dbReference type="SAM" id="MobiDB-lite"/>
    </source>
</evidence>
<sequence length="575" mass="64068">MMSYLERPWLKFYPKNIPHEVEVPEVSMTSLIDKAIRAHGGEVALIYLGTKITYSDLGRYIENLASALSKQGIRKSSVVAIYLPNCPQFVMAYYAIQKLGAIPTAVSFLYTNREIKLQLSNSGAEFIIMLDLMYEKMKPLLNELRINKVMLVSMMHFLSPVKRAIGSLLGKVQKPSIPAGEPVLYLDKMLEMPSTGYPEAEISPKDDAASIVYTAGTTGLPKGITITHYNVVASMTITDAASGDLYKSRDTQYLLAYLPFFHVYGQIVLMTGGLSMGKTLIVIPNPKFEEMLKLIDKYRIAVFFGVPASFSIMIKYIKSGKFKLNSLRMCSCGSDKLPKNVSEEFKKLTGVDITEGYGLTEACGGVAGPAIGQEVRYDTLGTPLPSTLIAIASPEKDEFVPIGEQGEILVHGPQVMKEVWKDPQRTAKYFATIGGKKWLRTGDLGYMDPDGYLHFVERLKEVIKYKGFQVFPKELEKIISEHPAVGEVAVIGIDTPRDYQIIKAFIVLKEGFKGTKKEEITEWCSRSLAPYKIPKEIEFMESLPKNRMGKVMRESLRERENGLRKGNNSPPPGSA</sequence>
<protein>
    <submittedName>
        <fullName evidence="6">Long-chain fatty acid--CoA ligase</fullName>
    </submittedName>
</protein>
<dbReference type="SUPFAM" id="SSF56801">
    <property type="entry name" value="Acetyl-CoA synthetase-like"/>
    <property type="match status" value="1"/>
</dbReference>
<dbReference type="Gene3D" id="3.40.50.12780">
    <property type="entry name" value="N-terminal domain of ligase-like"/>
    <property type="match status" value="1"/>
</dbReference>
<feature type="region of interest" description="Disordered" evidence="3">
    <location>
        <begin position="549"/>
        <end position="575"/>
    </location>
</feature>
<dbReference type="AlphaFoldDB" id="A0A7C3EXF7"/>
<comment type="caution">
    <text evidence="6">The sequence shown here is derived from an EMBL/GenBank/DDBJ whole genome shotgun (WGS) entry which is preliminary data.</text>
</comment>
<comment type="similarity">
    <text evidence="1">Belongs to the ATP-dependent AMP-binding enzyme family.</text>
</comment>
<name>A0A7C3EXF7_9CREN</name>
<evidence type="ECO:0000256" key="2">
    <source>
        <dbReference type="ARBA" id="ARBA00022598"/>
    </source>
</evidence>
<dbReference type="Pfam" id="PF13193">
    <property type="entry name" value="AMP-binding_C"/>
    <property type="match status" value="1"/>
</dbReference>
<feature type="domain" description="AMP-dependent synthetase/ligase" evidence="4">
    <location>
        <begin position="34"/>
        <end position="420"/>
    </location>
</feature>
<dbReference type="PANTHER" id="PTHR24096">
    <property type="entry name" value="LONG-CHAIN-FATTY-ACID--COA LIGASE"/>
    <property type="match status" value="1"/>
</dbReference>
<evidence type="ECO:0000259" key="5">
    <source>
        <dbReference type="Pfam" id="PF13193"/>
    </source>
</evidence>
<accession>A0A7C3EXF7</accession>
<dbReference type="Pfam" id="PF00501">
    <property type="entry name" value="AMP-binding"/>
    <property type="match status" value="1"/>
</dbReference>
<evidence type="ECO:0000313" key="6">
    <source>
        <dbReference type="EMBL" id="HFK21029.1"/>
    </source>
</evidence>
<evidence type="ECO:0000256" key="1">
    <source>
        <dbReference type="ARBA" id="ARBA00006432"/>
    </source>
</evidence>
<dbReference type="InterPro" id="IPR020845">
    <property type="entry name" value="AMP-binding_CS"/>
</dbReference>
<reference evidence="6" key="1">
    <citation type="journal article" date="2020" name="mSystems">
        <title>Genome- and Community-Level Interaction Insights into Carbon Utilization and Element Cycling Functions of Hydrothermarchaeota in Hydrothermal Sediment.</title>
        <authorList>
            <person name="Zhou Z."/>
            <person name="Liu Y."/>
            <person name="Xu W."/>
            <person name="Pan J."/>
            <person name="Luo Z.H."/>
            <person name="Li M."/>
        </authorList>
    </citation>
    <scope>NUCLEOTIDE SEQUENCE [LARGE SCALE GENOMIC DNA]</scope>
    <source>
        <strain evidence="6">SpSt-468</strain>
    </source>
</reference>
<dbReference type="GO" id="GO:0016405">
    <property type="term" value="F:CoA-ligase activity"/>
    <property type="evidence" value="ECO:0007669"/>
    <property type="project" value="TreeGrafter"/>
</dbReference>
<keyword evidence="2 6" id="KW-0436">Ligase</keyword>